<feature type="signal peptide" evidence="2">
    <location>
        <begin position="1"/>
        <end position="22"/>
    </location>
</feature>
<keyword evidence="2" id="KW-0732">Signal</keyword>
<proteinExistence type="predicted"/>
<comment type="caution">
    <text evidence="3">The sequence shown here is derived from an EMBL/GenBank/DDBJ whole genome shotgun (WGS) entry which is preliminary data.</text>
</comment>
<feature type="chain" id="PRO_5040264646" evidence="2">
    <location>
        <begin position="23"/>
        <end position="158"/>
    </location>
</feature>
<accession>A0A9Q1FLJ0</accession>
<evidence type="ECO:0000313" key="4">
    <source>
        <dbReference type="Proteomes" id="UP001152622"/>
    </source>
</evidence>
<organism evidence="3 4">
    <name type="scientific">Synaphobranchus kaupii</name>
    <name type="common">Kaup's arrowtooth eel</name>
    <dbReference type="NCBI Taxonomy" id="118154"/>
    <lineage>
        <taxon>Eukaryota</taxon>
        <taxon>Metazoa</taxon>
        <taxon>Chordata</taxon>
        <taxon>Craniata</taxon>
        <taxon>Vertebrata</taxon>
        <taxon>Euteleostomi</taxon>
        <taxon>Actinopterygii</taxon>
        <taxon>Neopterygii</taxon>
        <taxon>Teleostei</taxon>
        <taxon>Anguilliformes</taxon>
        <taxon>Synaphobranchidae</taxon>
        <taxon>Synaphobranchus</taxon>
    </lineage>
</organism>
<dbReference type="OrthoDB" id="9049620at2759"/>
<evidence type="ECO:0000256" key="2">
    <source>
        <dbReference type="SAM" id="SignalP"/>
    </source>
</evidence>
<name>A0A9Q1FLJ0_SYNKA</name>
<reference evidence="3" key="1">
    <citation type="journal article" date="2023" name="Science">
        <title>Genome structures resolve the early diversification of teleost fishes.</title>
        <authorList>
            <person name="Parey E."/>
            <person name="Louis A."/>
            <person name="Montfort J."/>
            <person name="Bouchez O."/>
            <person name="Roques C."/>
            <person name="Iampietro C."/>
            <person name="Lluch J."/>
            <person name="Castinel A."/>
            <person name="Donnadieu C."/>
            <person name="Desvignes T."/>
            <person name="Floi Bucao C."/>
            <person name="Jouanno E."/>
            <person name="Wen M."/>
            <person name="Mejri S."/>
            <person name="Dirks R."/>
            <person name="Jansen H."/>
            <person name="Henkel C."/>
            <person name="Chen W.J."/>
            <person name="Zahm M."/>
            <person name="Cabau C."/>
            <person name="Klopp C."/>
            <person name="Thompson A.W."/>
            <person name="Robinson-Rechavi M."/>
            <person name="Braasch I."/>
            <person name="Lecointre G."/>
            <person name="Bobe J."/>
            <person name="Postlethwait J.H."/>
            <person name="Berthelot C."/>
            <person name="Roest Crollius H."/>
            <person name="Guiguen Y."/>
        </authorList>
    </citation>
    <scope>NUCLEOTIDE SEQUENCE</scope>
    <source>
        <strain evidence="3">WJC10195</strain>
    </source>
</reference>
<evidence type="ECO:0000313" key="3">
    <source>
        <dbReference type="EMBL" id="KAJ8361174.1"/>
    </source>
</evidence>
<protein>
    <submittedName>
        <fullName evidence="3">Uncharacterized protein</fullName>
    </submittedName>
</protein>
<dbReference type="EMBL" id="JAINUF010000005">
    <property type="protein sequence ID" value="KAJ8361174.1"/>
    <property type="molecule type" value="Genomic_DNA"/>
</dbReference>
<feature type="compositionally biased region" description="Basic and acidic residues" evidence="1">
    <location>
        <begin position="82"/>
        <end position="101"/>
    </location>
</feature>
<dbReference type="AlphaFoldDB" id="A0A9Q1FLJ0"/>
<gene>
    <name evidence="3" type="ORF">SKAU_G00176990</name>
</gene>
<sequence>MGIVLFALFLSTAQDIAKEVEGNEKMRAQLQSKSKSAVVFSKKQTEEEIQELHSNYRKQHSVEFSRLIDQVKGHWEASKKARVKEEVQEGGGEAERGRPTELSDTTYVLRVSSEDPAEGRLLKTEPMERCPSPTFSDISVSSSISDVFSIEADRSMKM</sequence>
<dbReference type="Proteomes" id="UP001152622">
    <property type="component" value="Chromosome 5"/>
</dbReference>
<feature type="region of interest" description="Disordered" evidence="1">
    <location>
        <begin position="82"/>
        <end position="107"/>
    </location>
</feature>
<evidence type="ECO:0000256" key="1">
    <source>
        <dbReference type="SAM" id="MobiDB-lite"/>
    </source>
</evidence>
<keyword evidence="4" id="KW-1185">Reference proteome</keyword>